<organism evidence="1 2">
    <name type="scientific">Hymenobacter coccineus</name>
    <dbReference type="NCBI Taxonomy" id="1908235"/>
    <lineage>
        <taxon>Bacteria</taxon>
        <taxon>Pseudomonadati</taxon>
        <taxon>Bacteroidota</taxon>
        <taxon>Cytophagia</taxon>
        <taxon>Cytophagales</taxon>
        <taxon>Hymenobacteraceae</taxon>
        <taxon>Hymenobacter</taxon>
    </lineage>
</organism>
<dbReference type="OrthoDB" id="882156at2"/>
<keyword evidence="2" id="KW-1185">Reference proteome</keyword>
<proteinExistence type="predicted"/>
<reference evidence="1 2" key="1">
    <citation type="submission" date="2016-08" db="EMBL/GenBank/DDBJ databases">
        <title>Hymenobacter coccineus sp. nov., Hymenobacter lapidarius sp. nov. and Hymenobacter glacialis sp. nov., isolated from Antarctic soil.</title>
        <authorList>
            <person name="Sedlacek I."/>
            <person name="Kralova S."/>
            <person name="Kyrova K."/>
            <person name="Maslanova I."/>
            <person name="Stankova E."/>
            <person name="Vrbovska V."/>
            <person name="Nemec M."/>
            <person name="Bartak M."/>
            <person name="Svec P."/>
            <person name="Busse H.-J."/>
            <person name="Pantucek R."/>
        </authorList>
    </citation>
    <scope>NUCLEOTIDE SEQUENCE [LARGE SCALE GENOMIC DNA]</scope>
    <source>
        <strain evidence="1 2">CCM 8649</strain>
    </source>
</reference>
<comment type="caution">
    <text evidence="1">The sequence shown here is derived from an EMBL/GenBank/DDBJ whole genome shotgun (WGS) entry which is preliminary data.</text>
</comment>
<dbReference type="RefSeq" id="WP_070746608.1">
    <property type="nucleotide sequence ID" value="NZ_MDZA01000431.1"/>
</dbReference>
<gene>
    <name evidence="1" type="ORF">BEN49_13915</name>
</gene>
<sequence>MNLISEAEAGIRSLFDATQKGFVGDASAGQNHISSWLQYLHSGDQKVLGPIVHELEALNTHIGNNNAAGMAEAFQRMGMLTSQAALTTHNFQGNGDKIRELSQKLITAAGNLRLLAKTQPAQH</sequence>
<accession>A0A1G1SV08</accession>
<evidence type="ECO:0000313" key="1">
    <source>
        <dbReference type="EMBL" id="OGX82459.1"/>
    </source>
</evidence>
<evidence type="ECO:0000313" key="2">
    <source>
        <dbReference type="Proteomes" id="UP000177506"/>
    </source>
</evidence>
<name>A0A1G1SV08_9BACT</name>
<dbReference type="AlphaFoldDB" id="A0A1G1SV08"/>
<protein>
    <submittedName>
        <fullName evidence="1">Uncharacterized protein</fullName>
    </submittedName>
</protein>
<dbReference type="EMBL" id="MDZA01000431">
    <property type="protein sequence ID" value="OGX82459.1"/>
    <property type="molecule type" value="Genomic_DNA"/>
</dbReference>
<dbReference type="Proteomes" id="UP000177506">
    <property type="component" value="Unassembled WGS sequence"/>
</dbReference>